<proteinExistence type="predicted"/>
<comment type="caution">
    <text evidence="1">The sequence shown here is derived from an EMBL/GenBank/DDBJ whole genome shotgun (WGS) entry which is preliminary data.</text>
</comment>
<keyword evidence="2" id="KW-1185">Reference proteome</keyword>
<dbReference type="Proteomes" id="UP000297703">
    <property type="component" value="Unassembled WGS sequence"/>
</dbReference>
<evidence type="ECO:0000313" key="2">
    <source>
        <dbReference type="Proteomes" id="UP000297703"/>
    </source>
</evidence>
<organism evidence="1 2">
    <name type="scientific">Platysternon megacephalum</name>
    <name type="common">big-headed turtle</name>
    <dbReference type="NCBI Taxonomy" id="55544"/>
    <lineage>
        <taxon>Eukaryota</taxon>
        <taxon>Metazoa</taxon>
        <taxon>Chordata</taxon>
        <taxon>Craniata</taxon>
        <taxon>Vertebrata</taxon>
        <taxon>Euteleostomi</taxon>
        <taxon>Archelosauria</taxon>
        <taxon>Testudinata</taxon>
        <taxon>Testudines</taxon>
        <taxon>Cryptodira</taxon>
        <taxon>Durocryptodira</taxon>
        <taxon>Testudinoidea</taxon>
        <taxon>Platysternidae</taxon>
        <taxon>Platysternon</taxon>
    </lineage>
</organism>
<protein>
    <submittedName>
        <fullName evidence="1">Protein canopy-like protein 1</fullName>
    </submittedName>
</protein>
<evidence type="ECO:0000313" key="1">
    <source>
        <dbReference type="EMBL" id="TFK10597.1"/>
    </source>
</evidence>
<sequence>MGRSQHPHNSIFPGVSMGAAFLFFAPSPWPHYARSLLWEEESHPPTFCISASIAHLVFIYPTGAGSFHLSAGEEGLSAGVGWPGGVQRASHSRAGLTPEE</sequence>
<dbReference type="AlphaFoldDB" id="A0A4D9EIV4"/>
<reference evidence="1 2" key="2">
    <citation type="submission" date="2019-04" db="EMBL/GenBank/DDBJ databases">
        <title>The genome sequence of big-headed turtle.</title>
        <authorList>
            <person name="Gong S."/>
        </authorList>
    </citation>
    <scope>NUCLEOTIDE SEQUENCE [LARGE SCALE GENOMIC DNA]</scope>
    <source>
        <strain evidence="1">DO16091913</strain>
        <tissue evidence="1">Muscle</tissue>
    </source>
</reference>
<gene>
    <name evidence="1" type="ORF">DR999_PMT05997</name>
</gene>
<reference evidence="1 2" key="1">
    <citation type="submission" date="2019-04" db="EMBL/GenBank/DDBJ databases">
        <title>Draft genome of the big-headed turtle Platysternon megacephalum.</title>
        <authorList>
            <person name="Gong S."/>
        </authorList>
    </citation>
    <scope>NUCLEOTIDE SEQUENCE [LARGE SCALE GENOMIC DNA]</scope>
    <source>
        <strain evidence="1">DO16091913</strain>
        <tissue evidence="1">Muscle</tissue>
    </source>
</reference>
<dbReference type="EMBL" id="QXTE01000039">
    <property type="protein sequence ID" value="TFK10597.1"/>
    <property type="molecule type" value="Genomic_DNA"/>
</dbReference>
<accession>A0A4D9EIV4</accession>
<name>A0A4D9EIV4_9SAUR</name>